<protein>
    <submittedName>
        <fullName evidence="1">Uncharacterized protein</fullName>
    </submittedName>
</protein>
<organism evidence="1 2">
    <name type="scientific">Mycena maculata</name>
    <dbReference type="NCBI Taxonomy" id="230809"/>
    <lineage>
        <taxon>Eukaryota</taxon>
        <taxon>Fungi</taxon>
        <taxon>Dikarya</taxon>
        <taxon>Basidiomycota</taxon>
        <taxon>Agaricomycotina</taxon>
        <taxon>Agaricomycetes</taxon>
        <taxon>Agaricomycetidae</taxon>
        <taxon>Agaricales</taxon>
        <taxon>Marasmiineae</taxon>
        <taxon>Mycenaceae</taxon>
        <taxon>Mycena</taxon>
    </lineage>
</organism>
<evidence type="ECO:0000313" key="1">
    <source>
        <dbReference type="EMBL" id="KAJ7741783.1"/>
    </source>
</evidence>
<reference evidence="1" key="1">
    <citation type="submission" date="2023-03" db="EMBL/GenBank/DDBJ databases">
        <title>Massive genome expansion in bonnet fungi (Mycena s.s.) driven by repeated elements and novel gene families across ecological guilds.</title>
        <authorList>
            <consortium name="Lawrence Berkeley National Laboratory"/>
            <person name="Harder C.B."/>
            <person name="Miyauchi S."/>
            <person name="Viragh M."/>
            <person name="Kuo A."/>
            <person name="Thoen E."/>
            <person name="Andreopoulos B."/>
            <person name="Lu D."/>
            <person name="Skrede I."/>
            <person name="Drula E."/>
            <person name="Henrissat B."/>
            <person name="Morin E."/>
            <person name="Kohler A."/>
            <person name="Barry K."/>
            <person name="LaButti K."/>
            <person name="Morin E."/>
            <person name="Salamov A."/>
            <person name="Lipzen A."/>
            <person name="Mereny Z."/>
            <person name="Hegedus B."/>
            <person name="Baldrian P."/>
            <person name="Stursova M."/>
            <person name="Weitz H."/>
            <person name="Taylor A."/>
            <person name="Grigoriev I.V."/>
            <person name="Nagy L.G."/>
            <person name="Martin F."/>
            <person name="Kauserud H."/>
        </authorList>
    </citation>
    <scope>NUCLEOTIDE SEQUENCE</scope>
    <source>
        <strain evidence="1">CBHHK188m</strain>
    </source>
</reference>
<gene>
    <name evidence="1" type="ORF">DFH07DRAFT_981215</name>
</gene>
<sequence length="242" mass="26640">MTHHEFYGPGLHGLVNLSNPSPAPRVNPILSLSLVQVSQVAHHSHPTRRVLVPSPNAPPVYPVLPPRDDARDKWHTNKLVYIPHRESFAGTVAISISFLPSHGPCNEGVAMTELDLSRGMLEPRKRVGAYIPARAGTDTAGSLVFTWPGYPNTHVREKLSLKDGPAKYVTRGALGKEVSRIFRKFIDEHGHEHVPGVSGRNFPLGENGIKHEQLRLLEVFSTDGHNFYVRVGVVPPRPVAVV</sequence>
<dbReference type="EMBL" id="JARJLG010000121">
    <property type="protein sequence ID" value="KAJ7741783.1"/>
    <property type="molecule type" value="Genomic_DNA"/>
</dbReference>
<evidence type="ECO:0000313" key="2">
    <source>
        <dbReference type="Proteomes" id="UP001215280"/>
    </source>
</evidence>
<comment type="caution">
    <text evidence="1">The sequence shown here is derived from an EMBL/GenBank/DDBJ whole genome shotgun (WGS) entry which is preliminary data.</text>
</comment>
<accession>A0AAD7N2N4</accession>
<proteinExistence type="predicted"/>
<dbReference type="Proteomes" id="UP001215280">
    <property type="component" value="Unassembled WGS sequence"/>
</dbReference>
<name>A0AAD7N2N4_9AGAR</name>
<dbReference type="AlphaFoldDB" id="A0AAD7N2N4"/>
<keyword evidence="2" id="KW-1185">Reference proteome</keyword>